<accession>A0A7U3RZJ2</accession>
<keyword evidence="2" id="KW-1185">Reference proteome</keyword>
<evidence type="ECO:0000313" key="2">
    <source>
        <dbReference type="Proteomes" id="UP000593846"/>
    </source>
</evidence>
<dbReference type="AlphaFoldDB" id="A0A7U3RZJ2"/>
<name>A0A7U3RZJ2_9CYAN</name>
<proteinExistence type="predicted"/>
<protein>
    <submittedName>
        <fullName evidence="1">Uncharacterized protein</fullName>
    </submittedName>
</protein>
<dbReference type="RefSeq" id="WP_200987210.1">
    <property type="nucleotide sequence ID" value="NZ_CP063311.1"/>
</dbReference>
<evidence type="ECO:0000313" key="1">
    <source>
        <dbReference type="EMBL" id="QOV21560.1"/>
    </source>
</evidence>
<dbReference type="Proteomes" id="UP000593846">
    <property type="component" value="Chromosome"/>
</dbReference>
<gene>
    <name evidence="1" type="ORF">IM676_12470</name>
</gene>
<reference evidence="2" key="1">
    <citation type="submission" date="2020-10" db="EMBL/GenBank/DDBJ databases">
        <title>Genome-based taxonomic classification of the species Anabaenopsis elenkinii.</title>
        <authorList>
            <person name="Delbaje E."/>
            <person name="Andreote A.P.D."/>
            <person name="Pellegrinetti T.A."/>
            <person name="Cruz R.B."/>
            <person name="Branco L.H.Z."/>
            <person name="Fiore M.F."/>
        </authorList>
    </citation>
    <scope>NUCLEOTIDE SEQUENCE [LARGE SCALE GENOMIC DNA]</scope>
    <source>
        <strain evidence="2">CCIBt3563</strain>
    </source>
</reference>
<dbReference type="EMBL" id="CP063311">
    <property type="protein sequence ID" value="QOV21560.1"/>
    <property type="molecule type" value="Genomic_DNA"/>
</dbReference>
<sequence>MNQNLNIQEMAIAIAAQKNNPTILTPDFLKYSGIVPSEWELAKPPILTNTAAQVTFQNGITVIADPNRIIFAQVISPQKNQGGEIAGIAHKYVHALPQLNYKGISITFRGHVPFSDSENSARDYIFKTLLNSGPWLEYGTSPVVAALRFMYNQQGVQMSLDVNEAVMQLPDKTSKNVVVFTANCLHPVKPEDENQNLQVLTQIIDNWENDLHMYREVVNTKFLQPLDNVINFNHP</sequence>
<organism evidence="1 2">
    <name type="scientific">Anabaenopsis elenkinii CCIBt3563</name>
    <dbReference type="NCBI Taxonomy" id="2779889"/>
    <lineage>
        <taxon>Bacteria</taxon>
        <taxon>Bacillati</taxon>
        <taxon>Cyanobacteriota</taxon>
        <taxon>Cyanophyceae</taxon>
        <taxon>Nostocales</taxon>
        <taxon>Nodulariaceae</taxon>
        <taxon>Anabaenopsis</taxon>
    </lineage>
</organism>
<dbReference type="KEGG" id="aee:IM676_12470"/>